<name>A0AAD9SX83_9HELO</name>
<keyword evidence="3" id="KW-1185">Reference proteome</keyword>
<accession>A0AAD9SX83</accession>
<dbReference type="AlphaFoldDB" id="A0AAD9SX83"/>
<comment type="caution">
    <text evidence="2">The sequence shown here is derived from an EMBL/GenBank/DDBJ whole genome shotgun (WGS) entry which is preliminary data.</text>
</comment>
<dbReference type="Pfam" id="PF06101">
    <property type="entry name" value="Vps62"/>
    <property type="match status" value="1"/>
</dbReference>
<evidence type="ECO:0000313" key="3">
    <source>
        <dbReference type="Proteomes" id="UP001285354"/>
    </source>
</evidence>
<sequence>MHGRGDETHEDFELGDLEDDAFLPSATPAKASSGTSSTLTRWIPPRLRRFLQNISKIKLVFVALILFVLALSVAAYRNVDEQIKFTIPEESLALRAELAKSLNGTSIPDYVLDMAPYVFMHKDDVYNPSDLAQHLANTYPAVNFTAVAGAPSPLTLDNLNSLNDLGGESVFLSSKEDLVMLSEFLKGQAPDPKSLATTGAKSCAVIVVAKGSGLVDAFYMYFYALNDGPSALGHQVGSHLGDWEHNMVRFQHGTPTAVWFSQHEFGVAHTYAAVQKIGKRPVSFSARGSHANYPVAGNLDFHHTHGLIPAHIIHDRTQQGKLWDPTLAAYYYTFEPQEKLFAPAVKETPVNWLYFEGRWGDDQFPRGREGQEEFHGYVKWLPGPKGPLDKHLDRVDVCPPKRACVVRD</sequence>
<gene>
    <name evidence="2" type="ORF">QTJ16_005787</name>
</gene>
<protein>
    <recommendedName>
        <fullName evidence="4">Vacuolar protein sorting-associated protein TDA6</fullName>
    </recommendedName>
</protein>
<proteinExistence type="predicted"/>
<evidence type="ECO:0008006" key="4">
    <source>
        <dbReference type="Google" id="ProtNLM"/>
    </source>
</evidence>
<reference evidence="2" key="1">
    <citation type="submission" date="2023-06" db="EMBL/GenBank/DDBJ databases">
        <title>Draft genome of Marssonina rosae.</title>
        <authorList>
            <person name="Cheng Q."/>
        </authorList>
    </citation>
    <scope>NUCLEOTIDE SEQUENCE</scope>
    <source>
        <strain evidence="2">R4</strain>
    </source>
</reference>
<keyword evidence="1" id="KW-0472">Membrane</keyword>
<feature type="transmembrane region" description="Helical" evidence="1">
    <location>
        <begin position="57"/>
        <end position="76"/>
    </location>
</feature>
<dbReference type="Proteomes" id="UP001285354">
    <property type="component" value="Unassembled WGS sequence"/>
</dbReference>
<keyword evidence="1" id="KW-1133">Transmembrane helix</keyword>
<evidence type="ECO:0000256" key="1">
    <source>
        <dbReference type="SAM" id="Phobius"/>
    </source>
</evidence>
<dbReference type="PANTHER" id="PTHR48174:SF5">
    <property type="entry name" value="VACUOLAR PROTEIN SORTING-ASSOCIATED PROTEIN 62"/>
    <property type="match status" value="1"/>
</dbReference>
<dbReference type="PANTHER" id="PTHR48174">
    <property type="entry name" value="DUF946 FAMILY PROTEIN"/>
    <property type="match status" value="1"/>
</dbReference>
<evidence type="ECO:0000313" key="2">
    <source>
        <dbReference type="EMBL" id="KAK2624594.1"/>
    </source>
</evidence>
<dbReference type="EMBL" id="JAUBYV010000009">
    <property type="protein sequence ID" value="KAK2624594.1"/>
    <property type="molecule type" value="Genomic_DNA"/>
</dbReference>
<dbReference type="InterPro" id="IPR009291">
    <property type="entry name" value="Vps62"/>
</dbReference>
<keyword evidence="1" id="KW-0812">Transmembrane</keyword>
<organism evidence="2 3">
    <name type="scientific">Diplocarpon rosae</name>
    <dbReference type="NCBI Taxonomy" id="946125"/>
    <lineage>
        <taxon>Eukaryota</taxon>
        <taxon>Fungi</taxon>
        <taxon>Dikarya</taxon>
        <taxon>Ascomycota</taxon>
        <taxon>Pezizomycotina</taxon>
        <taxon>Leotiomycetes</taxon>
        <taxon>Helotiales</taxon>
        <taxon>Drepanopezizaceae</taxon>
        <taxon>Diplocarpon</taxon>
    </lineage>
</organism>